<organism evidence="2 3">
    <name type="scientific">Catenuloplanes atrovinosus</name>
    <dbReference type="NCBI Taxonomy" id="137266"/>
    <lineage>
        <taxon>Bacteria</taxon>
        <taxon>Bacillati</taxon>
        <taxon>Actinomycetota</taxon>
        <taxon>Actinomycetes</taxon>
        <taxon>Micromonosporales</taxon>
        <taxon>Micromonosporaceae</taxon>
        <taxon>Catenuloplanes</taxon>
    </lineage>
</organism>
<accession>A0AAE3YKV0</accession>
<protein>
    <submittedName>
        <fullName evidence="2">Uncharacterized protein</fullName>
    </submittedName>
</protein>
<reference evidence="2" key="1">
    <citation type="submission" date="2023-07" db="EMBL/GenBank/DDBJ databases">
        <title>Sequencing the genomes of 1000 actinobacteria strains.</title>
        <authorList>
            <person name="Klenk H.-P."/>
        </authorList>
    </citation>
    <scope>NUCLEOTIDE SEQUENCE</scope>
    <source>
        <strain evidence="2">DSM 44707</strain>
    </source>
</reference>
<proteinExistence type="predicted"/>
<name>A0AAE3YKV0_9ACTN</name>
<evidence type="ECO:0000256" key="1">
    <source>
        <dbReference type="SAM" id="MobiDB-lite"/>
    </source>
</evidence>
<comment type="caution">
    <text evidence="2">The sequence shown here is derived from an EMBL/GenBank/DDBJ whole genome shotgun (WGS) entry which is preliminary data.</text>
</comment>
<sequence length="221" mass="23806">MSTPSTTVVADKLQAAATKLRDLVDDADMKVFGVLTSDYKDLEAGKFDSAVWLEALVQDRLRGIDEHGKAMKKALDDLADKLDKIADLFRKNDDANAASLQGEAYDIITTWADSTADLSIPKAEEGSYDTNDKGATNNSAKFEIDSSGGAVWKDGKLDIKMTGEDKLVIKDGKVVIDEANNAKPGGEDVTFDGGFFSGKPDAPKDEKGEFTFTIGKDDPEN</sequence>
<dbReference type="RefSeq" id="WP_310363733.1">
    <property type="nucleotide sequence ID" value="NZ_JAVDYB010000001.1"/>
</dbReference>
<feature type="compositionally biased region" description="Basic and acidic residues" evidence="1">
    <location>
        <begin position="201"/>
        <end position="221"/>
    </location>
</feature>
<dbReference type="Proteomes" id="UP001183643">
    <property type="component" value="Unassembled WGS sequence"/>
</dbReference>
<gene>
    <name evidence="2" type="ORF">J2S41_001047</name>
</gene>
<dbReference type="AlphaFoldDB" id="A0AAE3YKV0"/>
<keyword evidence="3" id="KW-1185">Reference proteome</keyword>
<feature type="region of interest" description="Disordered" evidence="1">
    <location>
        <begin position="198"/>
        <end position="221"/>
    </location>
</feature>
<dbReference type="EMBL" id="JAVDYB010000001">
    <property type="protein sequence ID" value="MDR7274269.1"/>
    <property type="molecule type" value="Genomic_DNA"/>
</dbReference>
<evidence type="ECO:0000313" key="3">
    <source>
        <dbReference type="Proteomes" id="UP001183643"/>
    </source>
</evidence>
<evidence type="ECO:0000313" key="2">
    <source>
        <dbReference type="EMBL" id="MDR7274269.1"/>
    </source>
</evidence>